<protein>
    <submittedName>
        <fullName evidence="7">Uncharacterized protein</fullName>
    </submittedName>
</protein>
<evidence type="ECO:0000313" key="8">
    <source>
        <dbReference type="Proteomes" id="UP000054166"/>
    </source>
</evidence>
<keyword evidence="5 6" id="KW-0472">Membrane</keyword>
<evidence type="ECO:0000256" key="4">
    <source>
        <dbReference type="ARBA" id="ARBA00022989"/>
    </source>
</evidence>
<keyword evidence="4 6" id="KW-1133">Transmembrane helix</keyword>
<proteinExistence type="predicted"/>
<dbReference type="Proteomes" id="UP000054166">
    <property type="component" value="Unassembled WGS sequence"/>
</dbReference>
<feature type="transmembrane region" description="Helical" evidence="6">
    <location>
        <begin position="42"/>
        <end position="63"/>
    </location>
</feature>
<sequence length="101" mass="11909">MSSPSHYTYRPPKSALGAFLWRRQMWFEATFALSMLEPWEKVLVVSIVLLLMTLVLTGLYQYMPEHLLVMQRRSTYYLFGQEAAERSLWQWISGSSTKQEL</sequence>
<gene>
    <name evidence="7" type="ORF">PILCRDRAFT_77346</name>
</gene>
<accession>A0A0C3FAL2</accession>
<dbReference type="AlphaFoldDB" id="A0A0C3FAL2"/>
<keyword evidence="2 6" id="KW-0812">Transmembrane</keyword>
<name>A0A0C3FAL2_PILCF</name>
<comment type="subcellular location">
    <subcellularLocation>
        <location evidence="1">Endoplasmic reticulum membrane</location>
        <topology evidence="1">Multi-pass membrane protein</topology>
    </subcellularLocation>
</comment>
<dbReference type="EMBL" id="KN833030">
    <property type="protein sequence ID" value="KIM76944.1"/>
    <property type="molecule type" value="Genomic_DNA"/>
</dbReference>
<dbReference type="STRING" id="765440.A0A0C3FAL2"/>
<keyword evidence="8" id="KW-1185">Reference proteome</keyword>
<evidence type="ECO:0000256" key="3">
    <source>
        <dbReference type="ARBA" id="ARBA00022824"/>
    </source>
</evidence>
<dbReference type="Pfam" id="PF11779">
    <property type="entry name" value="SPT_ssu-like"/>
    <property type="match status" value="1"/>
</dbReference>
<dbReference type="InParanoid" id="A0A0C3FAL2"/>
<keyword evidence="3" id="KW-0256">Endoplasmic reticulum</keyword>
<dbReference type="InterPro" id="IPR024512">
    <property type="entry name" value="Ser_palmitoyltrfase_ssu-like"/>
</dbReference>
<evidence type="ECO:0000256" key="6">
    <source>
        <dbReference type="SAM" id="Phobius"/>
    </source>
</evidence>
<evidence type="ECO:0000256" key="1">
    <source>
        <dbReference type="ARBA" id="ARBA00004477"/>
    </source>
</evidence>
<dbReference type="OrthoDB" id="202672at2759"/>
<reference evidence="7 8" key="1">
    <citation type="submission" date="2014-04" db="EMBL/GenBank/DDBJ databases">
        <authorList>
            <consortium name="DOE Joint Genome Institute"/>
            <person name="Kuo A."/>
            <person name="Tarkka M."/>
            <person name="Buscot F."/>
            <person name="Kohler A."/>
            <person name="Nagy L.G."/>
            <person name="Floudas D."/>
            <person name="Copeland A."/>
            <person name="Barry K.W."/>
            <person name="Cichocki N."/>
            <person name="Veneault-Fourrey C."/>
            <person name="LaButti K."/>
            <person name="Lindquist E.A."/>
            <person name="Lipzen A."/>
            <person name="Lundell T."/>
            <person name="Morin E."/>
            <person name="Murat C."/>
            <person name="Sun H."/>
            <person name="Tunlid A."/>
            <person name="Henrissat B."/>
            <person name="Grigoriev I.V."/>
            <person name="Hibbett D.S."/>
            <person name="Martin F."/>
            <person name="Nordberg H.P."/>
            <person name="Cantor M.N."/>
            <person name="Hua S.X."/>
        </authorList>
    </citation>
    <scope>NUCLEOTIDE SEQUENCE [LARGE SCALE GENOMIC DNA]</scope>
    <source>
        <strain evidence="7 8">F 1598</strain>
    </source>
</reference>
<evidence type="ECO:0000313" key="7">
    <source>
        <dbReference type="EMBL" id="KIM76944.1"/>
    </source>
</evidence>
<organism evidence="7 8">
    <name type="scientific">Piloderma croceum (strain F 1598)</name>
    <dbReference type="NCBI Taxonomy" id="765440"/>
    <lineage>
        <taxon>Eukaryota</taxon>
        <taxon>Fungi</taxon>
        <taxon>Dikarya</taxon>
        <taxon>Basidiomycota</taxon>
        <taxon>Agaricomycotina</taxon>
        <taxon>Agaricomycetes</taxon>
        <taxon>Agaricomycetidae</taxon>
        <taxon>Atheliales</taxon>
        <taxon>Atheliaceae</taxon>
        <taxon>Piloderma</taxon>
    </lineage>
</organism>
<evidence type="ECO:0000256" key="2">
    <source>
        <dbReference type="ARBA" id="ARBA00022692"/>
    </source>
</evidence>
<dbReference type="HOGENOM" id="CLU_122021_2_2_1"/>
<dbReference type="GO" id="GO:0005789">
    <property type="term" value="C:endoplasmic reticulum membrane"/>
    <property type="evidence" value="ECO:0007669"/>
    <property type="project" value="UniProtKB-SubCell"/>
</dbReference>
<reference evidence="8" key="2">
    <citation type="submission" date="2015-01" db="EMBL/GenBank/DDBJ databases">
        <title>Evolutionary Origins and Diversification of the Mycorrhizal Mutualists.</title>
        <authorList>
            <consortium name="DOE Joint Genome Institute"/>
            <consortium name="Mycorrhizal Genomics Consortium"/>
            <person name="Kohler A."/>
            <person name="Kuo A."/>
            <person name="Nagy L.G."/>
            <person name="Floudas D."/>
            <person name="Copeland A."/>
            <person name="Barry K.W."/>
            <person name="Cichocki N."/>
            <person name="Veneault-Fourrey C."/>
            <person name="LaButti K."/>
            <person name="Lindquist E.A."/>
            <person name="Lipzen A."/>
            <person name="Lundell T."/>
            <person name="Morin E."/>
            <person name="Murat C."/>
            <person name="Riley R."/>
            <person name="Ohm R."/>
            <person name="Sun H."/>
            <person name="Tunlid A."/>
            <person name="Henrissat B."/>
            <person name="Grigoriev I.V."/>
            <person name="Hibbett D.S."/>
            <person name="Martin F."/>
        </authorList>
    </citation>
    <scope>NUCLEOTIDE SEQUENCE [LARGE SCALE GENOMIC DNA]</scope>
    <source>
        <strain evidence="8">F 1598</strain>
    </source>
</reference>
<evidence type="ECO:0000256" key="5">
    <source>
        <dbReference type="ARBA" id="ARBA00023136"/>
    </source>
</evidence>